<dbReference type="EMBL" id="LT906439">
    <property type="protein sequence ID" value="SNU87587.1"/>
    <property type="molecule type" value="Genomic_DNA"/>
</dbReference>
<dbReference type="InterPro" id="IPR036188">
    <property type="entry name" value="FAD/NAD-bd_sf"/>
</dbReference>
<dbReference type="PANTHER" id="PTHR13847">
    <property type="entry name" value="SARCOSINE DEHYDROGENASE-RELATED"/>
    <property type="match status" value="1"/>
</dbReference>
<name>A0A239SQA4_9STRE</name>
<protein>
    <submittedName>
        <fullName evidence="6">Glycine/D-amino acid oxidases (Deaminating)</fullName>
        <ecNumber evidence="6">1.4.3.19</ecNumber>
    </submittedName>
</protein>
<dbReference type="STRING" id="1123308.GCA_000380085_00048"/>
<dbReference type="InterPro" id="IPR006076">
    <property type="entry name" value="FAD-dep_OxRdtase"/>
</dbReference>
<sequence length="373" mass="41271">MEKKHIIIIGGGIVGSTAAYYLSKSPDHRVTLIDDGTGQATRAAAGIICPWFTLKRNKDWYRLTSQGAAFYETFMEDLRKDGLEHLPYKQTGTFVFKKKEEHLRHAVQLADERRVDCPRIGEVTIHTPEEVAQVIPPFTSEYGAVFATGGGRLNGTQLVDDLRNLFVKNGGTYLQGSASLVDEKTVLFQDEELVADHLILAVGAWLPQLLSPLGYDVDVRPQKGQLIEFETNLQTDDWPVCMPPGEIDLLPFENGRMVIGASHENDMGYDISVDKDIINGLKEKAATFIPELVNEAISKIRVGTRAYTSDYAPFYGTVSGNDKLWVASGLGSSGLTNGPYIAWQMAQHILGQDPSYDLTPHSPEKYIQKLPKA</sequence>
<evidence type="ECO:0000256" key="2">
    <source>
        <dbReference type="ARBA" id="ARBA00009410"/>
    </source>
</evidence>
<dbReference type="KEGG" id="smen:SAMEA4412692_0705"/>
<comment type="cofactor">
    <cofactor evidence="1">
        <name>FAD</name>
        <dbReference type="ChEBI" id="CHEBI:57692"/>
    </cofactor>
</comment>
<dbReference type="Gene3D" id="3.50.50.60">
    <property type="entry name" value="FAD/NAD(P)-binding domain"/>
    <property type="match status" value="1"/>
</dbReference>
<proteinExistence type="inferred from homology"/>
<comment type="similarity">
    <text evidence="2">Belongs to the DadA oxidoreductase family.</text>
</comment>
<evidence type="ECO:0000313" key="6">
    <source>
        <dbReference type="EMBL" id="SNU87587.1"/>
    </source>
</evidence>
<dbReference type="eggNOG" id="COG0665">
    <property type="taxonomic scope" value="Bacteria"/>
</dbReference>
<reference evidence="6 7" key="1">
    <citation type="submission" date="2017-06" db="EMBL/GenBank/DDBJ databases">
        <authorList>
            <consortium name="Pathogen Informatics"/>
        </authorList>
    </citation>
    <scope>NUCLEOTIDE SEQUENCE [LARGE SCALE GENOMIC DNA]</scope>
    <source>
        <strain evidence="6 7">NCTC13788</strain>
    </source>
</reference>
<dbReference type="AlphaFoldDB" id="A0A239SQA4"/>
<evidence type="ECO:0000259" key="5">
    <source>
        <dbReference type="Pfam" id="PF01266"/>
    </source>
</evidence>
<dbReference type="GO" id="GO:0005737">
    <property type="term" value="C:cytoplasm"/>
    <property type="evidence" value="ECO:0007669"/>
    <property type="project" value="TreeGrafter"/>
</dbReference>
<dbReference type="Proteomes" id="UP000215185">
    <property type="component" value="Chromosome 1"/>
</dbReference>
<dbReference type="Gene3D" id="3.30.9.10">
    <property type="entry name" value="D-Amino Acid Oxidase, subunit A, domain 2"/>
    <property type="match status" value="1"/>
</dbReference>
<keyword evidence="3" id="KW-0285">Flavoprotein</keyword>
<evidence type="ECO:0000256" key="3">
    <source>
        <dbReference type="ARBA" id="ARBA00022630"/>
    </source>
</evidence>
<dbReference type="SUPFAM" id="SSF51905">
    <property type="entry name" value="FAD/NAD(P)-binding domain"/>
    <property type="match status" value="1"/>
</dbReference>
<evidence type="ECO:0000256" key="1">
    <source>
        <dbReference type="ARBA" id="ARBA00001974"/>
    </source>
</evidence>
<feature type="domain" description="FAD dependent oxidoreductase" evidence="5">
    <location>
        <begin position="6"/>
        <end position="347"/>
    </location>
</feature>
<dbReference type="RefSeq" id="WP_018372601.1">
    <property type="nucleotide sequence ID" value="NZ_LT906439.1"/>
</dbReference>
<gene>
    <name evidence="6" type="primary">thiO</name>
    <name evidence="6" type="ORF">SAMEA4412692_00705</name>
</gene>
<dbReference type="OrthoDB" id="9805337at2"/>
<keyword evidence="7" id="KW-1185">Reference proteome</keyword>
<dbReference type="GO" id="GO:0043799">
    <property type="term" value="F:glycine oxidase activity"/>
    <property type="evidence" value="ECO:0007669"/>
    <property type="project" value="UniProtKB-EC"/>
</dbReference>
<dbReference type="Pfam" id="PF01266">
    <property type="entry name" value="DAO"/>
    <property type="match status" value="1"/>
</dbReference>
<dbReference type="EC" id="1.4.3.19" evidence="6"/>
<evidence type="ECO:0000313" key="7">
    <source>
        <dbReference type="Proteomes" id="UP000215185"/>
    </source>
</evidence>
<organism evidence="6 7">
    <name type="scientific">Streptococcus merionis</name>
    <dbReference type="NCBI Taxonomy" id="400065"/>
    <lineage>
        <taxon>Bacteria</taxon>
        <taxon>Bacillati</taxon>
        <taxon>Bacillota</taxon>
        <taxon>Bacilli</taxon>
        <taxon>Lactobacillales</taxon>
        <taxon>Streptococcaceae</taxon>
        <taxon>Streptococcus</taxon>
    </lineage>
</organism>
<dbReference type="SUPFAM" id="SSF54373">
    <property type="entry name" value="FAD-linked reductases, C-terminal domain"/>
    <property type="match status" value="1"/>
</dbReference>
<evidence type="ECO:0000256" key="4">
    <source>
        <dbReference type="ARBA" id="ARBA00023002"/>
    </source>
</evidence>
<keyword evidence="4 6" id="KW-0560">Oxidoreductase</keyword>
<dbReference type="PANTHER" id="PTHR13847:SF286">
    <property type="entry name" value="D-AMINO ACID DEHYDROGENASE"/>
    <property type="match status" value="1"/>
</dbReference>
<accession>A0A239SQA4</accession>